<dbReference type="PANTHER" id="PTHR30193:SF1">
    <property type="entry name" value="ABC TRANSPORTER PERMEASE PROTEIN YESP-RELATED"/>
    <property type="match status" value="1"/>
</dbReference>
<dbReference type="SUPFAM" id="SSF160964">
    <property type="entry name" value="MalF N-terminal region-like"/>
    <property type="match status" value="1"/>
</dbReference>
<evidence type="ECO:0000256" key="7">
    <source>
        <dbReference type="RuleBase" id="RU363032"/>
    </source>
</evidence>
<protein>
    <submittedName>
        <fullName evidence="9">Spermidine/putrescine ABC transporter permease</fullName>
    </submittedName>
</protein>
<evidence type="ECO:0000256" key="2">
    <source>
        <dbReference type="ARBA" id="ARBA00022448"/>
    </source>
</evidence>
<evidence type="ECO:0000313" key="9">
    <source>
        <dbReference type="EMBL" id="PVG80942.1"/>
    </source>
</evidence>
<comment type="similarity">
    <text evidence="7">Belongs to the binding-protein-dependent transport system permease family.</text>
</comment>
<dbReference type="GO" id="GO:0005886">
    <property type="term" value="C:plasma membrane"/>
    <property type="evidence" value="ECO:0007669"/>
    <property type="project" value="UniProtKB-SubCell"/>
</dbReference>
<dbReference type="CDD" id="cd06261">
    <property type="entry name" value="TM_PBP2"/>
    <property type="match status" value="1"/>
</dbReference>
<organism evidence="9 10">
    <name type="scientific">Nocardioides gansuensis</name>
    <dbReference type="NCBI Taxonomy" id="2138300"/>
    <lineage>
        <taxon>Bacteria</taxon>
        <taxon>Bacillati</taxon>
        <taxon>Actinomycetota</taxon>
        <taxon>Actinomycetes</taxon>
        <taxon>Propionibacteriales</taxon>
        <taxon>Nocardioidaceae</taxon>
        <taxon>Nocardioides</taxon>
    </lineage>
</organism>
<feature type="transmembrane region" description="Helical" evidence="7">
    <location>
        <begin position="209"/>
        <end position="231"/>
    </location>
</feature>
<gene>
    <name evidence="9" type="ORF">DDE18_20470</name>
</gene>
<keyword evidence="4 7" id="KW-0812">Transmembrane</keyword>
<dbReference type="Proteomes" id="UP000246018">
    <property type="component" value="Unassembled WGS sequence"/>
</dbReference>
<feature type="transmembrane region" description="Helical" evidence="7">
    <location>
        <begin position="110"/>
        <end position="131"/>
    </location>
</feature>
<dbReference type="OrthoDB" id="9804439at2"/>
<feature type="transmembrane region" description="Helical" evidence="7">
    <location>
        <begin position="15"/>
        <end position="33"/>
    </location>
</feature>
<sequence length="304" mass="33687">MSEARGRLRNGDTRAAFLFLSPWLVGFLLWTAYPVVYTAYLSLTDYDVINDPTFVGTENYREMLTDDKVTLALGNTAIYAVLSVPFQLGVSLALALLLQRAGRARGLFRTAFFLPKMTPPVAIGVLVLLLLNGQSGLLNESLSWVGIDGPNWTTDPPWVKPGLALMSLWTIGAEIIILLAALENVPRELWEAARVDGASWWGRFRHVTLPMISGPLYFLALVDTIAAFQSFTEAYTAYFGAGNSTYGNDAALFYVIYVFQQAFEFLHMGYAAALAMLLFLVVLVVTAGQSALTRRYVFYYGDQR</sequence>
<dbReference type="InterPro" id="IPR035906">
    <property type="entry name" value="MetI-like_sf"/>
</dbReference>
<dbReference type="InterPro" id="IPR051393">
    <property type="entry name" value="ABC_transporter_permease"/>
</dbReference>
<feature type="transmembrane region" description="Helical" evidence="7">
    <location>
        <begin position="77"/>
        <end position="98"/>
    </location>
</feature>
<evidence type="ECO:0000256" key="3">
    <source>
        <dbReference type="ARBA" id="ARBA00022475"/>
    </source>
</evidence>
<proteinExistence type="inferred from homology"/>
<dbReference type="EMBL" id="QDGZ01000011">
    <property type="protein sequence ID" value="PVG80942.1"/>
    <property type="molecule type" value="Genomic_DNA"/>
</dbReference>
<evidence type="ECO:0000256" key="6">
    <source>
        <dbReference type="ARBA" id="ARBA00023136"/>
    </source>
</evidence>
<keyword evidence="5 7" id="KW-1133">Transmembrane helix</keyword>
<comment type="caution">
    <text evidence="9">The sequence shown here is derived from an EMBL/GenBank/DDBJ whole genome shotgun (WGS) entry which is preliminary data.</text>
</comment>
<dbReference type="GO" id="GO:0055085">
    <property type="term" value="P:transmembrane transport"/>
    <property type="evidence" value="ECO:0007669"/>
    <property type="project" value="InterPro"/>
</dbReference>
<comment type="subcellular location">
    <subcellularLocation>
        <location evidence="1 7">Cell membrane</location>
        <topology evidence="1 7">Multi-pass membrane protein</topology>
    </subcellularLocation>
</comment>
<keyword evidence="3" id="KW-1003">Cell membrane</keyword>
<keyword evidence="6 7" id="KW-0472">Membrane</keyword>
<dbReference type="InterPro" id="IPR000515">
    <property type="entry name" value="MetI-like"/>
</dbReference>
<evidence type="ECO:0000256" key="1">
    <source>
        <dbReference type="ARBA" id="ARBA00004651"/>
    </source>
</evidence>
<keyword evidence="2 7" id="KW-0813">Transport</keyword>
<evidence type="ECO:0000313" key="10">
    <source>
        <dbReference type="Proteomes" id="UP000246018"/>
    </source>
</evidence>
<keyword evidence="10" id="KW-1185">Reference proteome</keyword>
<accession>A0A2T8F5I0</accession>
<dbReference type="SUPFAM" id="SSF161098">
    <property type="entry name" value="MetI-like"/>
    <property type="match status" value="1"/>
</dbReference>
<feature type="transmembrane region" description="Helical" evidence="7">
    <location>
        <begin position="271"/>
        <end position="292"/>
    </location>
</feature>
<feature type="domain" description="ABC transmembrane type-1" evidence="8">
    <location>
        <begin position="73"/>
        <end position="289"/>
    </location>
</feature>
<dbReference type="Gene3D" id="1.10.3720.10">
    <property type="entry name" value="MetI-like"/>
    <property type="match status" value="1"/>
</dbReference>
<evidence type="ECO:0000256" key="5">
    <source>
        <dbReference type="ARBA" id="ARBA00022989"/>
    </source>
</evidence>
<dbReference type="AlphaFoldDB" id="A0A2T8F5I0"/>
<dbReference type="Pfam" id="PF00528">
    <property type="entry name" value="BPD_transp_1"/>
    <property type="match status" value="1"/>
</dbReference>
<reference evidence="9 10" key="1">
    <citation type="submission" date="2018-04" db="EMBL/GenBank/DDBJ databases">
        <title>Genome of Nocardioides gansuensis WSJ-1.</title>
        <authorList>
            <person name="Wu S."/>
            <person name="Wang G."/>
        </authorList>
    </citation>
    <scope>NUCLEOTIDE SEQUENCE [LARGE SCALE GENOMIC DNA]</scope>
    <source>
        <strain evidence="9 10">WSJ-1</strain>
    </source>
</reference>
<dbReference type="PROSITE" id="PS50928">
    <property type="entry name" value="ABC_TM1"/>
    <property type="match status" value="1"/>
</dbReference>
<evidence type="ECO:0000256" key="4">
    <source>
        <dbReference type="ARBA" id="ARBA00022692"/>
    </source>
</evidence>
<feature type="transmembrane region" description="Helical" evidence="7">
    <location>
        <begin position="162"/>
        <end position="182"/>
    </location>
</feature>
<name>A0A2T8F5I0_9ACTN</name>
<dbReference type="PANTHER" id="PTHR30193">
    <property type="entry name" value="ABC TRANSPORTER PERMEASE PROTEIN"/>
    <property type="match status" value="1"/>
</dbReference>
<evidence type="ECO:0000259" key="8">
    <source>
        <dbReference type="PROSITE" id="PS50928"/>
    </source>
</evidence>
<dbReference type="RefSeq" id="WP_116574123.1">
    <property type="nucleotide sequence ID" value="NZ_QDGZ01000011.1"/>
</dbReference>